<feature type="region of interest" description="Disordered" evidence="1">
    <location>
        <begin position="9"/>
        <end position="31"/>
    </location>
</feature>
<proteinExistence type="predicted"/>
<sequence length="111" mass="12506">MAVAFFFSSGVQHSSSRHLPTSTSINGPANKMSRMKKIISESDNDDEFYTRKLQKNEQSSSSTSIKSLVKEDIELVQCRCGLTTPIITSTITRSPRRRLYGCAMYDHKKVL</sequence>
<keyword evidence="3" id="KW-1185">Reference proteome</keyword>
<gene>
    <name evidence="2" type="ORF">FH972_015295</name>
</gene>
<feature type="compositionally biased region" description="Polar residues" evidence="1">
    <location>
        <begin position="9"/>
        <end position="27"/>
    </location>
</feature>
<dbReference type="EMBL" id="CM017326">
    <property type="protein sequence ID" value="KAE8076660.1"/>
    <property type="molecule type" value="Genomic_DNA"/>
</dbReference>
<dbReference type="AlphaFoldDB" id="A0A5N6RFR6"/>
<evidence type="ECO:0000313" key="2">
    <source>
        <dbReference type="EMBL" id="KAE8076660.1"/>
    </source>
</evidence>
<protein>
    <submittedName>
        <fullName evidence="2">Uncharacterized protein</fullName>
    </submittedName>
</protein>
<accession>A0A5N6RFR6</accession>
<reference evidence="2 3" key="1">
    <citation type="submission" date="2019-06" db="EMBL/GenBank/DDBJ databases">
        <title>A chromosomal-level reference genome of Carpinus fangiana (Coryloideae, Betulaceae).</title>
        <authorList>
            <person name="Yang X."/>
            <person name="Wang Z."/>
            <person name="Zhang L."/>
            <person name="Hao G."/>
            <person name="Liu J."/>
            <person name="Yang Y."/>
        </authorList>
    </citation>
    <scope>NUCLEOTIDE SEQUENCE [LARGE SCALE GENOMIC DNA]</scope>
    <source>
        <strain evidence="2">Cfa_2016G</strain>
        <tissue evidence="2">Leaf</tissue>
    </source>
</reference>
<evidence type="ECO:0000313" key="3">
    <source>
        <dbReference type="Proteomes" id="UP000327013"/>
    </source>
</evidence>
<name>A0A5N6RFR6_9ROSI</name>
<organism evidence="2 3">
    <name type="scientific">Carpinus fangiana</name>
    <dbReference type="NCBI Taxonomy" id="176857"/>
    <lineage>
        <taxon>Eukaryota</taxon>
        <taxon>Viridiplantae</taxon>
        <taxon>Streptophyta</taxon>
        <taxon>Embryophyta</taxon>
        <taxon>Tracheophyta</taxon>
        <taxon>Spermatophyta</taxon>
        <taxon>Magnoliopsida</taxon>
        <taxon>eudicotyledons</taxon>
        <taxon>Gunneridae</taxon>
        <taxon>Pentapetalae</taxon>
        <taxon>rosids</taxon>
        <taxon>fabids</taxon>
        <taxon>Fagales</taxon>
        <taxon>Betulaceae</taxon>
        <taxon>Carpinus</taxon>
    </lineage>
</organism>
<evidence type="ECO:0000256" key="1">
    <source>
        <dbReference type="SAM" id="MobiDB-lite"/>
    </source>
</evidence>
<dbReference type="Proteomes" id="UP000327013">
    <property type="component" value="Chromosome 6"/>
</dbReference>